<evidence type="ECO:0000256" key="3">
    <source>
        <dbReference type="ARBA" id="ARBA00022448"/>
    </source>
</evidence>
<dbReference type="Pfam" id="PF01925">
    <property type="entry name" value="TauE"/>
    <property type="match status" value="1"/>
</dbReference>
<dbReference type="AlphaFoldDB" id="K9H179"/>
<keyword evidence="4 8" id="KW-1003">Cell membrane</keyword>
<evidence type="ECO:0000313" key="9">
    <source>
        <dbReference type="EMBL" id="EKV31307.1"/>
    </source>
</evidence>
<organism evidence="9 10">
    <name type="scientific">Caenispirillum salinarum AK4</name>
    <dbReference type="NCBI Taxonomy" id="1238182"/>
    <lineage>
        <taxon>Bacteria</taxon>
        <taxon>Pseudomonadati</taxon>
        <taxon>Pseudomonadota</taxon>
        <taxon>Alphaproteobacteria</taxon>
        <taxon>Rhodospirillales</taxon>
        <taxon>Novispirillaceae</taxon>
        <taxon>Caenispirillum</taxon>
    </lineage>
</organism>
<name>K9H179_9PROT</name>
<feature type="transmembrane region" description="Helical" evidence="8">
    <location>
        <begin position="7"/>
        <end position="38"/>
    </location>
</feature>
<comment type="subcellular location">
    <subcellularLocation>
        <location evidence="1 8">Cell membrane</location>
        <topology evidence="1 8">Multi-pass membrane protein</topology>
    </subcellularLocation>
</comment>
<comment type="caution">
    <text evidence="9">The sequence shown here is derived from an EMBL/GenBank/DDBJ whole genome shotgun (WGS) entry which is preliminary data.</text>
</comment>
<dbReference type="InterPro" id="IPR002781">
    <property type="entry name" value="TM_pro_TauE-like"/>
</dbReference>
<sequence>MITDPWFYAAAVPAVLVAGVSKGGFGGGLGVLAVPLMALTISPVQAAAIMLPILCVMDVVNVWTYRRRWDHRAMRLLIAAAMVGIALGTATFHLLSADAIRLIIGAVALGFTANWAWKRLRRHDPPAAGHNVAKGGFWGAVAGFTSFVAHAGGPPLNVYLLPLKLDKTVYQATTVIFFTAVNYVKLVPYAWLGQLNTGNLGTALVLMPLAPLGIWLGVWAHDRVREDLFYRAVYLFLALTGAKLTWDGIAGMVA</sequence>
<keyword evidence="6 8" id="KW-1133">Transmembrane helix</keyword>
<accession>K9H179</accession>
<dbReference type="eggNOG" id="COG0730">
    <property type="taxonomic scope" value="Bacteria"/>
</dbReference>
<dbReference type="EMBL" id="ANHY01000006">
    <property type="protein sequence ID" value="EKV31307.1"/>
    <property type="molecule type" value="Genomic_DNA"/>
</dbReference>
<dbReference type="PANTHER" id="PTHR30269">
    <property type="entry name" value="TRANSMEMBRANE PROTEIN YFCA"/>
    <property type="match status" value="1"/>
</dbReference>
<keyword evidence="5 8" id="KW-0812">Transmembrane</keyword>
<dbReference type="PATRIC" id="fig|1238182.3.peg.1343"/>
<reference evidence="9 10" key="1">
    <citation type="journal article" date="2013" name="Genome Announc.">
        <title>Draft Genome Sequence of an Alphaproteobacterium, Caenispirillum salinarum AK4(T), Isolated from a Solar Saltern.</title>
        <authorList>
            <person name="Khatri I."/>
            <person name="Singh A."/>
            <person name="Korpole S."/>
            <person name="Pinnaka A.K."/>
            <person name="Subramanian S."/>
        </authorList>
    </citation>
    <scope>NUCLEOTIDE SEQUENCE [LARGE SCALE GENOMIC DNA]</scope>
    <source>
        <strain evidence="9 10">AK4</strain>
    </source>
</reference>
<proteinExistence type="inferred from homology"/>
<dbReference type="RefSeq" id="WP_009539788.1">
    <property type="nucleotide sequence ID" value="NZ_ANHY01000006.1"/>
</dbReference>
<evidence type="ECO:0000313" key="10">
    <source>
        <dbReference type="Proteomes" id="UP000009881"/>
    </source>
</evidence>
<feature type="transmembrane region" description="Helical" evidence="8">
    <location>
        <begin position="44"/>
        <end position="64"/>
    </location>
</feature>
<keyword evidence="7 8" id="KW-0472">Membrane</keyword>
<evidence type="ECO:0000256" key="4">
    <source>
        <dbReference type="ARBA" id="ARBA00022475"/>
    </source>
</evidence>
<evidence type="ECO:0000256" key="6">
    <source>
        <dbReference type="ARBA" id="ARBA00022989"/>
    </source>
</evidence>
<feature type="transmembrane region" description="Helical" evidence="8">
    <location>
        <begin position="76"/>
        <end position="94"/>
    </location>
</feature>
<keyword evidence="3" id="KW-0813">Transport</keyword>
<dbReference type="GO" id="GO:0005886">
    <property type="term" value="C:plasma membrane"/>
    <property type="evidence" value="ECO:0007669"/>
    <property type="project" value="UniProtKB-SubCell"/>
</dbReference>
<evidence type="ECO:0000256" key="5">
    <source>
        <dbReference type="ARBA" id="ARBA00022692"/>
    </source>
</evidence>
<evidence type="ECO:0000256" key="8">
    <source>
        <dbReference type="RuleBase" id="RU363041"/>
    </source>
</evidence>
<evidence type="ECO:0000256" key="2">
    <source>
        <dbReference type="ARBA" id="ARBA00009142"/>
    </source>
</evidence>
<feature type="transmembrane region" description="Helical" evidence="8">
    <location>
        <begin position="203"/>
        <end position="221"/>
    </location>
</feature>
<dbReference type="OrthoDB" id="7028171at2"/>
<gene>
    <name evidence="9" type="ORF">C882_3680</name>
</gene>
<evidence type="ECO:0000256" key="7">
    <source>
        <dbReference type="ARBA" id="ARBA00023136"/>
    </source>
</evidence>
<keyword evidence="10" id="KW-1185">Reference proteome</keyword>
<dbReference type="Proteomes" id="UP000009881">
    <property type="component" value="Unassembled WGS sequence"/>
</dbReference>
<feature type="transmembrane region" description="Helical" evidence="8">
    <location>
        <begin position="100"/>
        <end position="117"/>
    </location>
</feature>
<evidence type="ECO:0000256" key="1">
    <source>
        <dbReference type="ARBA" id="ARBA00004651"/>
    </source>
</evidence>
<comment type="similarity">
    <text evidence="2 8">Belongs to the 4-toluene sulfonate uptake permease (TSUP) (TC 2.A.102) family.</text>
</comment>
<dbReference type="STRING" id="1238182.C882_3680"/>
<protein>
    <recommendedName>
        <fullName evidence="8">Probable membrane transporter protein</fullName>
    </recommendedName>
</protein>
<dbReference type="InterPro" id="IPR052017">
    <property type="entry name" value="TSUP"/>
</dbReference>
<dbReference type="PANTHER" id="PTHR30269:SF37">
    <property type="entry name" value="MEMBRANE TRANSPORTER PROTEIN"/>
    <property type="match status" value="1"/>
</dbReference>
<feature type="transmembrane region" description="Helical" evidence="8">
    <location>
        <begin position="169"/>
        <end position="191"/>
    </location>
</feature>